<protein>
    <submittedName>
        <fullName evidence="1">Uncharacterized protein</fullName>
    </submittedName>
</protein>
<dbReference type="Proteomes" id="UP000808337">
    <property type="component" value="Unassembled WGS sequence"/>
</dbReference>
<dbReference type="EMBL" id="JADKGY010000001">
    <property type="protein sequence ID" value="MBK9980815.1"/>
    <property type="molecule type" value="Genomic_DNA"/>
</dbReference>
<sequence>MGITIFYSGRLRSMEQLPSLIKDVIHQCTQMKWGYEKILPSFEVPIEGIAFAPTGSQPIWMTFLDNHQLVSPEDYEFSRHMGKRIKKDHLMETKTHFAGATMHMQIITYLRHLSDTYFSAFSLVDESQYWETNDKVCCENEFRFMEKWVGQMICRLDALDGRVGEIGRSGEIMDERIMDLLRRMDPMDVVENLHTPPPKKEIVGFYLN</sequence>
<evidence type="ECO:0000313" key="1">
    <source>
        <dbReference type="EMBL" id="MBK9980815.1"/>
    </source>
</evidence>
<proteinExistence type="predicted"/>
<accession>A0A9D7XM61</accession>
<comment type="caution">
    <text evidence="1">The sequence shown here is derived from an EMBL/GenBank/DDBJ whole genome shotgun (WGS) entry which is preliminary data.</text>
</comment>
<reference evidence="1 2" key="1">
    <citation type="submission" date="2020-10" db="EMBL/GenBank/DDBJ databases">
        <title>Connecting structure to function with the recovery of over 1000 high-quality activated sludge metagenome-assembled genomes encoding full-length rRNA genes using long-read sequencing.</title>
        <authorList>
            <person name="Singleton C.M."/>
            <person name="Petriglieri F."/>
            <person name="Kristensen J.M."/>
            <person name="Kirkegaard R.H."/>
            <person name="Michaelsen T.Y."/>
            <person name="Andersen M.H."/>
            <person name="Karst S.M."/>
            <person name="Dueholm M.S."/>
            <person name="Nielsen P.H."/>
            <person name="Albertsen M."/>
        </authorList>
    </citation>
    <scope>NUCLEOTIDE SEQUENCE [LARGE SCALE GENOMIC DNA]</scope>
    <source>
        <strain evidence="1">Ribe_18-Q3-R11-54_MAXAC.273</strain>
    </source>
</reference>
<dbReference type="AlphaFoldDB" id="A0A9D7XM61"/>
<organism evidence="1 2">
    <name type="scientific">Candidatus Opimibacter skivensis</name>
    <dbReference type="NCBI Taxonomy" id="2982028"/>
    <lineage>
        <taxon>Bacteria</taxon>
        <taxon>Pseudomonadati</taxon>
        <taxon>Bacteroidota</taxon>
        <taxon>Saprospiria</taxon>
        <taxon>Saprospirales</taxon>
        <taxon>Saprospiraceae</taxon>
        <taxon>Candidatus Opimibacter</taxon>
    </lineage>
</organism>
<gene>
    <name evidence="1" type="ORF">IPP15_00065</name>
</gene>
<evidence type="ECO:0000313" key="2">
    <source>
        <dbReference type="Proteomes" id="UP000808337"/>
    </source>
</evidence>
<name>A0A9D7XM61_9BACT</name>